<dbReference type="AlphaFoldDB" id="A0A8J4F4K7"/>
<proteinExistence type="predicted"/>
<keyword evidence="4" id="KW-1185">Reference proteome</keyword>
<feature type="coiled-coil region" evidence="1">
    <location>
        <begin position="145"/>
        <end position="172"/>
    </location>
</feature>
<feature type="chain" id="PRO_5035307762" evidence="2">
    <location>
        <begin position="20"/>
        <end position="227"/>
    </location>
</feature>
<evidence type="ECO:0000313" key="3">
    <source>
        <dbReference type="EMBL" id="GIL59893.1"/>
    </source>
</evidence>
<accession>A0A8J4F4K7</accession>
<evidence type="ECO:0000256" key="2">
    <source>
        <dbReference type="SAM" id="SignalP"/>
    </source>
</evidence>
<dbReference type="Proteomes" id="UP000747399">
    <property type="component" value="Unassembled WGS sequence"/>
</dbReference>
<feature type="signal peptide" evidence="2">
    <location>
        <begin position="1"/>
        <end position="19"/>
    </location>
</feature>
<evidence type="ECO:0000256" key="1">
    <source>
        <dbReference type="SAM" id="Coils"/>
    </source>
</evidence>
<sequence>MLTLFLVVLRRTWHLNAEADKVEDTAATGVRDPRPVQMQNPAAPFNMGTQNISHNGMLPAAQSFQFGAPEFQGAGSFPQPQPTFGVPVGDGRKSYPTNIAQNLNDVQGRVNSQGHMLEGLNTNVNHIGNMMHSQNQVLHGHGQTLNQLAGQLSNVQQNLQSLMTERSTKRNKTARPEGNQEQAPENYLQKICFDKGYCWHCVKEGGLPENKEPAHWRECGKHNQRKR</sequence>
<reference evidence="3" key="1">
    <citation type="journal article" date="2021" name="Proc. Natl. Acad. Sci. U.S.A.">
        <title>Three genomes in the algal genus Volvox reveal the fate of a haploid sex-determining region after a transition to homothallism.</title>
        <authorList>
            <person name="Yamamoto K."/>
            <person name="Hamaji T."/>
            <person name="Kawai-Toyooka H."/>
            <person name="Matsuzaki R."/>
            <person name="Takahashi F."/>
            <person name="Nishimura Y."/>
            <person name="Kawachi M."/>
            <person name="Noguchi H."/>
            <person name="Minakuchi Y."/>
            <person name="Umen J.G."/>
            <person name="Toyoda A."/>
            <person name="Nozaki H."/>
        </authorList>
    </citation>
    <scope>NUCLEOTIDE SEQUENCE</scope>
    <source>
        <strain evidence="3">NIES-3780</strain>
    </source>
</reference>
<keyword evidence="2" id="KW-0732">Signal</keyword>
<dbReference type="EMBL" id="BNCO01000037">
    <property type="protein sequence ID" value="GIL59893.1"/>
    <property type="molecule type" value="Genomic_DNA"/>
</dbReference>
<organism evidence="3 4">
    <name type="scientific">Volvox africanus</name>
    <dbReference type="NCBI Taxonomy" id="51714"/>
    <lineage>
        <taxon>Eukaryota</taxon>
        <taxon>Viridiplantae</taxon>
        <taxon>Chlorophyta</taxon>
        <taxon>core chlorophytes</taxon>
        <taxon>Chlorophyceae</taxon>
        <taxon>CS clade</taxon>
        <taxon>Chlamydomonadales</taxon>
        <taxon>Volvocaceae</taxon>
        <taxon>Volvox</taxon>
    </lineage>
</organism>
<comment type="caution">
    <text evidence="3">The sequence shown here is derived from an EMBL/GenBank/DDBJ whole genome shotgun (WGS) entry which is preliminary data.</text>
</comment>
<name>A0A8J4F4K7_9CHLO</name>
<keyword evidence="1" id="KW-0175">Coiled coil</keyword>
<evidence type="ECO:0000313" key="4">
    <source>
        <dbReference type="Proteomes" id="UP000747399"/>
    </source>
</evidence>
<protein>
    <submittedName>
        <fullName evidence="3">Uncharacterized protein</fullName>
    </submittedName>
</protein>
<gene>
    <name evidence="3" type="ORF">Vafri_14704</name>
</gene>